<dbReference type="EMBL" id="FTOA01000001">
    <property type="protein sequence ID" value="SIS38053.1"/>
    <property type="molecule type" value="Genomic_DNA"/>
</dbReference>
<evidence type="ECO:0000256" key="14">
    <source>
        <dbReference type="ARBA" id="ARBA00084087"/>
    </source>
</evidence>
<dbReference type="SMART" id="SM01003">
    <property type="entry name" value="AlaDh_PNT_N"/>
    <property type="match status" value="1"/>
</dbReference>
<evidence type="ECO:0000256" key="6">
    <source>
        <dbReference type="ARBA" id="ARBA00022967"/>
    </source>
</evidence>
<evidence type="ECO:0000256" key="7">
    <source>
        <dbReference type="ARBA" id="ARBA00023027"/>
    </source>
</evidence>
<comment type="subunit">
    <text evidence="9">Heterotrimer of two alpha chains and a beta (PntB) chain; in Rhodospirillum, the alpha chain is made of two subunits (PntAA and PntAB) and forms a dimer.</text>
</comment>
<dbReference type="PANTHER" id="PTHR10160">
    <property type="entry name" value="NAD(P) TRANSHYDROGENASE"/>
    <property type="match status" value="1"/>
</dbReference>
<dbReference type="Gene3D" id="3.40.50.720">
    <property type="entry name" value="NAD(P)-binding Rossmann-like Domain"/>
    <property type="match status" value="2"/>
</dbReference>
<protein>
    <recommendedName>
        <fullName evidence="10">NAD(P) transhydrogenase subunit alpha part 1</fullName>
        <ecNumber evidence="3">7.1.1.1</ecNumber>
    </recommendedName>
    <alternativeName>
        <fullName evidence="14">Nicotinamide nucleotide transhydrogenase subunit alpha 1</fullName>
    </alternativeName>
    <alternativeName>
        <fullName evidence="12">Proton-translocating transhydrogenase component 1</fullName>
    </alternativeName>
    <alternativeName>
        <fullName evidence="11">Pyridine nucleotide transhydrogenase subunit alpha 1</fullName>
    </alternativeName>
    <alternativeName>
        <fullName evidence="13">dI</fullName>
    </alternativeName>
</protein>
<keyword evidence="6" id="KW-1278">Translocase</keyword>
<evidence type="ECO:0000259" key="15">
    <source>
        <dbReference type="SMART" id="SM01002"/>
    </source>
</evidence>
<accession>A0A1N7ILT4</accession>
<organism evidence="17 18">
    <name type="scientific">Insolitispirillum peregrinum</name>
    <dbReference type="NCBI Taxonomy" id="80876"/>
    <lineage>
        <taxon>Bacteria</taxon>
        <taxon>Pseudomonadati</taxon>
        <taxon>Pseudomonadota</taxon>
        <taxon>Alphaproteobacteria</taxon>
        <taxon>Rhodospirillales</taxon>
        <taxon>Novispirillaceae</taxon>
        <taxon>Insolitispirillum</taxon>
    </lineage>
</organism>
<evidence type="ECO:0000256" key="11">
    <source>
        <dbReference type="ARBA" id="ARBA00076996"/>
    </source>
</evidence>
<dbReference type="GO" id="GO:0008750">
    <property type="term" value="F:proton-translocating NAD(P)+ transhydrogenase activity"/>
    <property type="evidence" value="ECO:0007669"/>
    <property type="project" value="UniProtKB-EC"/>
</dbReference>
<evidence type="ECO:0000259" key="16">
    <source>
        <dbReference type="SMART" id="SM01003"/>
    </source>
</evidence>
<keyword evidence="7" id="KW-0520">NAD</keyword>
<dbReference type="GO" id="GO:0050661">
    <property type="term" value="F:NADP binding"/>
    <property type="evidence" value="ECO:0007669"/>
    <property type="project" value="TreeGrafter"/>
</dbReference>
<dbReference type="InterPro" id="IPR036291">
    <property type="entry name" value="NAD(P)-bd_dom_sf"/>
</dbReference>
<comment type="catalytic activity">
    <reaction evidence="8">
        <text>NAD(+) + NADPH + H(+)(in) = NADH + NADP(+) + H(+)(out)</text>
        <dbReference type="Rhea" id="RHEA:47992"/>
        <dbReference type="ChEBI" id="CHEBI:15378"/>
        <dbReference type="ChEBI" id="CHEBI:57540"/>
        <dbReference type="ChEBI" id="CHEBI:57783"/>
        <dbReference type="ChEBI" id="CHEBI:57945"/>
        <dbReference type="ChEBI" id="CHEBI:58349"/>
        <dbReference type="EC" id="7.1.1.1"/>
    </reaction>
</comment>
<dbReference type="OrthoDB" id="9804592at2"/>
<dbReference type="SUPFAM" id="SSF52283">
    <property type="entry name" value="Formate/glycerate dehydrogenase catalytic domain-like"/>
    <property type="match status" value="1"/>
</dbReference>
<feature type="domain" description="Alanine dehydrogenase/pyridine nucleotide transhydrogenase NAD(H)-binding" evidence="15">
    <location>
        <begin position="154"/>
        <end position="320"/>
    </location>
</feature>
<dbReference type="RefSeq" id="WP_076398325.1">
    <property type="nucleotide sequence ID" value="NZ_FTOA01000001.1"/>
</dbReference>
<sequence>MKIAIPKERRAGELRVAAVPETVKKLIALGYDVVVETGAGDGSSIPDALYQDMGATIAPDAQTALADADIVLKIQRPLTAAEGTDEVALLKSGAVLIAQLNALSQADTVAALTGAQKVTSFAMELMPRITRAQSMDILSSQNNLAGYRAVIDGAAEFGRAFPMMMTAAGTVAPARVLVYGAGVAGLQAVATAKRLGAVVHGTDVRPATREQVESLGGKFIVVDEAMEKEAETSGGYAKEMPPEYFVKQKQVVGEFLKKADIAITTALIPGRKAPTLITAEQVAAMKPGSVIIDLAAEQGGNCELTEPGKVVLKHGVKIVGHLNVASRLAADSSALFARNLYNFVQHLTDKTAKSLKIDWEDDLVKGTCVTRDGVVVHAQLAKPADGAAPAAAG</sequence>
<dbReference type="Proteomes" id="UP000185678">
    <property type="component" value="Unassembled WGS sequence"/>
</dbReference>
<gene>
    <name evidence="17" type="ORF">SAMN05421779_101336</name>
</gene>
<keyword evidence="5" id="KW-0521">NADP</keyword>
<dbReference type="EC" id="7.1.1.1" evidence="3"/>
<dbReference type="NCBIfam" id="NF006942">
    <property type="entry name" value="PRK09424.1"/>
    <property type="match status" value="1"/>
</dbReference>
<proteinExistence type="inferred from homology"/>
<comment type="similarity">
    <text evidence="2">Belongs to the AlaDH/PNT family.</text>
</comment>
<evidence type="ECO:0000256" key="9">
    <source>
        <dbReference type="ARBA" id="ARBA00063359"/>
    </source>
</evidence>
<dbReference type="GO" id="GO:0005886">
    <property type="term" value="C:plasma membrane"/>
    <property type="evidence" value="ECO:0007669"/>
    <property type="project" value="TreeGrafter"/>
</dbReference>
<evidence type="ECO:0000256" key="2">
    <source>
        <dbReference type="ARBA" id="ARBA00005689"/>
    </source>
</evidence>
<reference evidence="17 18" key="1">
    <citation type="submission" date="2017-01" db="EMBL/GenBank/DDBJ databases">
        <authorList>
            <person name="Mah S.A."/>
            <person name="Swanson W.J."/>
            <person name="Moy G.W."/>
            <person name="Vacquier V.D."/>
        </authorList>
    </citation>
    <scope>NUCLEOTIDE SEQUENCE [LARGE SCALE GENOMIC DNA]</scope>
    <source>
        <strain evidence="17 18">DSM 11589</strain>
    </source>
</reference>
<evidence type="ECO:0000313" key="17">
    <source>
        <dbReference type="EMBL" id="SIS38053.1"/>
    </source>
</evidence>
<dbReference type="Pfam" id="PF05222">
    <property type="entry name" value="AlaDh_PNT_N"/>
    <property type="match status" value="1"/>
</dbReference>
<evidence type="ECO:0000256" key="5">
    <source>
        <dbReference type="ARBA" id="ARBA00022857"/>
    </source>
</evidence>
<dbReference type="SMART" id="SM01002">
    <property type="entry name" value="AlaDh_PNT_C"/>
    <property type="match status" value="1"/>
</dbReference>
<dbReference type="InterPro" id="IPR007886">
    <property type="entry name" value="AlaDH/PNT_N"/>
</dbReference>
<evidence type="ECO:0000313" key="18">
    <source>
        <dbReference type="Proteomes" id="UP000185678"/>
    </source>
</evidence>
<dbReference type="Pfam" id="PF01262">
    <property type="entry name" value="AlaDh_PNT_C"/>
    <property type="match status" value="1"/>
</dbReference>
<dbReference type="PANTHER" id="PTHR10160:SF19">
    <property type="entry name" value="PROTON-TRANSLOCATING NAD(P)(+) TRANSHYDROGENASE"/>
    <property type="match status" value="1"/>
</dbReference>
<evidence type="ECO:0000256" key="12">
    <source>
        <dbReference type="ARBA" id="ARBA00077863"/>
    </source>
</evidence>
<dbReference type="SUPFAM" id="SSF51735">
    <property type="entry name" value="NAD(P)-binding Rossmann-fold domains"/>
    <property type="match status" value="1"/>
</dbReference>
<evidence type="ECO:0000256" key="13">
    <source>
        <dbReference type="ARBA" id="ARBA00081682"/>
    </source>
</evidence>
<comment type="function">
    <text evidence="1">The transhydrogenation between NADH and NADP is coupled to respiration and ATP hydrolysis and functions as a proton pump across the membrane.</text>
</comment>
<keyword evidence="4" id="KW-0547">Nucleotide-binding</keyword>
<dbReference type="FunFam" id="3.40.50.720:FF:000188">
    <property type="entry name" value="NAD(P) transhydrogenase alpha subunit 1"/>
    <property type="match status" value="1"/>
</dbReference>
<dbReference type="AlphaFoldDB" id="A0A1N7ILT4"/>
<dbReference type="InterPro" id="IPR007698">
    <property type="entry name" value="AlaDH/PNT_NAD(H)-bd"/>
</dbReference>
<evidence type="ECO:0000256" key="8">
    <source>
        <dbReference type="ARBA" id="ARBA00048202"/>
    </source>
</evidence>
<keyword evidence="18" id="KW-1185">Reference proteome</keyword>
<evidence type="ECO:0000256" key="1">
    <source>
        <dbReference type="ARBA" id="ARBA00003943"/>
    </source>
</evidence>
<dbReference type="CDD" id="cd05304">
    <property type="entry name" value="Rubrum_tdh"/>
    <property type="match status" value="1"/>
</dbReference>
<name>A0A1N7ILT4_9PROT</name>
<evidence type="ECO:0000256" key="4">
    <source>
        <dbReference type="ARBA" id="ARBA00022741"/>
    </source>
</evidence>
<dbReference type="GO" id="GO:0006740">
    <property type="term" value="P:NADPH regeneration"/>
    <property type="evidence" value="ECO:0007669"/>
    <property type="project" value="TreeGrafter"/>
</dbReference>
<dbReference type="STRING" id="80876.SAMN05421779_101336"/>
<feature type="domain" description="Alanine dehydrogenase/pyridine nucleotide transhydrogenase N-terminal" evidence="16">
    <location>
        <begin position="4"/>
        <end position="145"/>
    </location>
</feature>
<evidence type="ECO:0000256" key="10">
    <source>
        <dbReference type="ARBA" id="ARBA00071353"/>
    </source>
</evidence>
<evidence type="ECO:0000256" key="3">
    <source>
        <dbReference type="ARBA" id="ARBA00012943"/>
    </source>
</evidence>